<evidence type="ECO:0000313" key="12">
    <source>
        <dbReference type="EMBL" id="MBW8481385.1"/>
    </source>
</evidence>
<keyword evidence="4" id="KW-0479">Metal-binding</keyword>
<keyword evidence="6" id="KW-0521">NADP</keyword>
<dbReference type="InterPro" id="IPR017896">
    <property type="entry name" value="4Fe4S_Fe-S-bd"/>
</dbReference>
<evidence type="ECO:0000256" key="10">
    <source>
        <dbReference type="ARBA" id="ARBA00047776"/>
    </source>
</evidence>
<dbReference type="PANTHER" id="PTHR48467">
    <property type="entry name" value="GLUTAMATE SYNTHASE 1 [NADH], CHLOROPLASTIC-LIKE"/>
    <property type="match status" value="1"/>
</dbReference>
<dbReference type="Gene3D" id="3.30.70.20">
    <property type="match status" value="1"/>
</dbReference>
<evidence type="ECO:0000259" key="11">
    <source>
        <dbReference type="PROSITE" id="PS51379"/>
    </source>
</evidence>
<proteinExistence type="predicted"/>
<evidence type="ECO:0000256" key="3">
    <source>
        <dbReference type="ARBA" id="ARBA00022630"/>
    </source>
</evidence>
<keyword evidence="7" id="KW-0560">Oxidoreductase</keyword>
<feature type="domain" description="4Fe-4S ferredoxin-type" evidence="11">
    <location>
        <begin position="1"/>
        <end position="29"/>
    </location>
</feature>
<comment type="cofactor">
    <cofactor evidence="1">
        <name>FAD</name>
        <dbReference type="ChEBI" id="CHEBI:57692"/>
    </cofactor>
</comment>
<evidence type="ECO:0000256" key="1">
    <source>
        <dbReference type="ARBA" id="ARBA00001974"/>
    </source>
</evidence>
<gene>
    <name evidence="12" type="ORF">K1Y72_03305</name>
</gene>
<evidence type="ECO:0000313" key="13">
    <source>
        <dbReference type="Proteomes" id="UP000774570"/>
    </source>
</evidence>
<dbReference type="PROSITE" id="PS51379">
    <property type="entry name" value="4FE4S_FER_2"/>
    <property type="match status" value="2"/>
</dbReference>
<dbReference type="Pfam" id="PF00037">
    <property type="entry name" value="Fer4"/>
    <property type="match status" value="1"/>
</dbReference>
<dbReference type="RefSeq" id="WP_220163093.1">
    <property type="nucleotide sequence ID" value="NZ_JAIBOA010000002.1"/>
</dbReference>
<dbReference type="PRINTS" id="PR00419">
    <property type="entry name" value="ADXRDTASE"/>
</dbReference>
<evidence type="ECO:0000256" key="4">
    <source>
        <dbReference type="ARBA" id="ARBA00022723"/>
    </source>
</evidence>
<dbReference type="Proteomes" id="UP000774570">
    <property type="component" value="Unassembled WGS sequence"/>
</dbReference>
<reference evidence="12 13" key="1">
    <citation type="submission" date="2021-07" db="EMBL/GenBank/DDBJ databases">
        <title>Actinomadura sp. PM05-2 isolated from lichen.</title>
        <authorList>
            <person name="Somphong A."/>
            <person name="Phongsopitanun W."/>
            <person name="Tanasupawat S."/>
            <person name="Peongsungnone V."/>
        </authorList>
    </citation>
    <scope>NUCLEOTIDE SEQUENCE [LARGE SCALE GENOMIC DNA]</scope>
    <source>
        <strain evidence="12 13">PM05-2</strain>
    </source>
</reference>
<dbReference type="PANTHER" id="PTHR48467:SF1">
    <property type="entry name" value="GLUTAMATE SYNTHASE 1 [NADH], CHLOROPLASTIC-LIKE"/>
    <property type="match status" value="1"/>
</dbReference>
<accession>A0ABS7FLY1</accession>
<evidence type="ECO:0000256" key="6">
    <source>
        <dbReference type="ARBA" id="ARBA00022857"/>
    </source>
</evidence>
<comment type="catalytic activity">
    <reaction evidence="10">
        <text>2 reduced [2Fe-2S]-[ferredoxin] + NADP(+) + H(+) = 2 oxidized [2Fe-2S]-[ferredoxin] + NADPH</text>
        <dbReference type="Rhea" id="RHEA:20125"/>
        <dbReference type="Rhea" id="RHEA-COMP:10000"/>
        <dbReference type="Rhea" id="RHEA-COMP:10001"/>
        <dbReference type="ChEBI" id="CHEBI:15378"/>
        <dbReference type="ChEBI" id="CHEBI:33737"/>
        <dbReference type="ChEBI" id="CHEBI:33738"/>
        <dbReference type="ChEBI" id="CHEBI:57783"/>
        <dbReference type="ChEBI" id="CHEBI:58349"/>
        <dbReference type="EC" id="1.18.1.2"/>
    </reaction>
</comment>
<feature type="domain" description="4Fe-4S ferredoxin-type" evidence="11">
    <location>
        <begin position="37"/>
        <end position="66"/>
    </location>
</feature>
<dbReference type="Gene3D" id="3.50.50.60">
    <property type="entry name" value="FAD/NAD(P)-binding domain"/>
    <property type="match status" value="1"/>
</dbReference>
<keyword evidence="8" id="KW-0408">Iron</keyword>
<dbReference type="SUPFAM" id="SSF54862">
    <property type="entry name" value="4Fe-4S ferredoxins"/>
    <property type="match status" value="1"/>
</dbReference>
<dbReference type="InterPro" id="IPR036188">
    <property type="entry name" value="FAD/NAD-bd_sf"/>
</dbReference>
<evidence type="ECO:0000256" key="5">
    <source>
        <dbReference type="ARBA" id="ARBA00022827"/>
    </source>
</evidence>
<name>A0ABS7FLY1_9ACTN</name>
<dbReference type="EC" id="1.18.1.2" evidence="2"/>
<keyword evidence="3" id="KW-0285">Flavoprotein</keyword>
<dbReference type="SUPFAM" id="SSF51971">
    <property type="entry name" value="Nucleotide-binding domain"/>
    <property type="match status" value="1"/>
</dbReference>
<keyword evidence="9" id="KW-0411">Iron-sulfur</keyword>
<protein>
    <recommendedName>
        <fullName evidence="2">ferredoxin--NADP(+) reductase</fullName>
        <ecNumber evidence="2">1.18.1.2</ecNumber>
    </recommendedName>
</protein>
<sequence>MPHVVTQSCCGDASCVYACPVNCIHPTPDEPDFATAEMLYIDPAACVDCGACVSACPVEAIAPESALAPAQLPFVTLNAGYYREPRPRPLLAPVLPPLTAPAGREPLRVAIVGSGPAAMYAADELLTVPGARVNVFERLPVPYGLAWAGVAPDHARTRRVADLFDRIALQDGFHLYTGVEVGRDVTHEELLAHHHAVVYAAGAASDRRLDVPGHELAGTATEFVAWYNGHPDQADRPFDLSHRRAVIIGNGNVALDVARVLTTDPGALAGTDIAPHALAALRESRVEEVVVVARRGPEHSAFTVPELIGLMGSPHAALVVDTGGAALDGDDPKSRLLREVAALPAPAPGRKRIVLRYLSGPVRVAGGDRAEGVELVRNRPVDGGGVEPAGAPELLEAGLVLSSIGYKGRPLPGLPFDEARGVLPNAGGRVLDGVDGIPLPGVYAAGWIKRGPTGFLGTNKSCAQETVRHLLDDHAATGPLPAPAELERLLKGLRPVG</sequence>
<dbReference type="Pfam" id="PF07992">
    <property type="entry name" value="Pyr_redox_2"/>
    <property type="match status" value="1"/>
</dbReference>
<dbReference type="Gene3D" id="3.40.50.720">
    <property type="entry name" value="NAD(P)-binding Rossmann-like Domain"/>
    <property type="match status" value="1"/>
</dbReference>
<evidence type="ECO:0000256" key="8">
    <source>
        <dbReference type="ARBA" id="ARBA00023004"/>
    </source>
</evidence>
<evidence type="ECO:0000256" key="9">
    <source>
        <dbReference type="ARBA" id="ARBA00023014"/>
    </source>
</evidence>
<dbReference type="InterPro" id="IPR055275">
    <property type="entry name" value="Ferredox_Rdtase"/>
</dbReference>
<organism evidence="12 13">
    <name type="scientific">Actinomadura parmotrematis</name>
    <dbReference type="NCBI Taxonomy" id="2864039"/>
    <lineage>
        <taxon>Bacteria</taxon>
        <taxon>Bacillati</taxon>
        <taxon>Actinomycetota</taxon>
        <taxon>Actinomycetes</taxon>
        <taxon>Streptosporangiales</taxon>
        <taxon>Thermomonosporaceae</taxon>
        <taxon>Actinomadura</taxon>
    </lineage>
</organism>
<keyword evidence="13" id="KW-1185">Reference proteome</keyword>
<evidence type="ECO:0000256" key="7">
    <source>
        <dbReference type="ARBA" id="ARBA00023002"/>
    </source>
</evidence>
<keyword evidence="5" id="KW-0274">FAD</keyword>
<dbReference type="PROSITE" id="PS00198">
    <property type="entry name" value="4FE4S_FER_1"/>
    <property type="match status" value="1"/>
</dbReference>
<dbReference type="InterPro" id="IPR017900">
    <property type="entry name" value="4Fe4S_Fe_S_CS"/>
</dbReference>
<evidence type="ECO:0000256" key="2">
    <source>
        <dbReference type="ARBA" id="ARBA00013223"/>
    </source>
</evidence>
<dbReference type="EMBL" id="JAIBOA010000002">
    <property type="protein sequence ID" value="MBW8481385.1"/>
    <property type="molecule type" value="Genomic_DNA"/>
</dbReference>
<dbReference type="InterPro" id="IPR023753">
    <property type="entry name" value="FAD/NAD-binding_dom"/>
</dbReference>
<comment type="caution">
    <text evidence="12">The sequence shown here is derived from an EMBL/GenBank/DDBJ whole genome shotgun (WGS) entry which is preliminary data.</text>
</comment>